<dbReference type="KEGG" id="dov:DSCO28_41670"/>
<evidence type="ECO:0000256" key="6">
    <source>
        <dbReference type="ARBA" id="ARBA00023601"/>
    </source>
</evidence>
<sequence>MPDYQQSRFTTQVPVQNGQEQMIAAYHLISRAFTLVPESIWQCLPDGVAGDAHGDLRDQLLSQGILVKAGTDELSVLDLWFRQYVHDTSHLRSKIMVTRQCNNRCTYCILDLEAETMTPETARAMDAFYIEEITRQRPLRVTDAYSGGEPLLNLDIIVQSASRRHHFCLGKGIEYGFSVTTNGTLLTSEVVGQLLGLGLTVIRVSMAGPADVHDRLRPSAKGQGTYATIMDNLAAVSGMVPITIECQYDAGSEDFGRIPEMMDDLVRRKIRIADMAFTPILAKRGDDRFCAGMGTPGQMQYLQAEAMQRGLATNPEAPANTCQADFRAFYVFDTDGSIIPCSSLQCGELAYGHVRTGIDFVAEAQLLTRRLPDQCLKHCELLPVCMGGCRLQALAQEGDFNGIDCHYGMYARLLEDWIRARAASVLAAQAA</sequence>
<accession>A0A5K7ZTQ1</accession>
<reference evidence="8 9" key="1">
    <citation type="submission" date="2019-11" db="EMBL/GenBank/DDBJ databases">
        <title>Comparative genomics of hydrocarbon-degrading Desulfosarcina strains.</title>
        <authorList>
            <person name="Watanabe M."/>
            <person name="Kojima H."/>
            <person name="Fukui M."/>
        </authorList>
    </citation>
    <scope>NUCLEOTIDE SEQUENCE [LARGE SCALE GENOMIC DNA]</scope>
    <source>
        <strain evidence="8 9">28bB2T</strain>
    </source>
</reference>
<keyword evidence="3" id="KW-0479">Metal-binding</keyword>
<dbReference type="UniPathway" id="UPA00782"/>
<dbReference type="PANTHER" id="PTHR43273">
    <property type="entry name" value="ANAEROBIC SULFATASE-MATURATING ENZYME HOMOLOG ASLB-RELATED"/>
    <property type="match status" value="1"/>
</dbReference>
<dbReference type="InterPro" id="IPR058240">
    <property type="entry name" value="rSAM_sf"/>
</dbReference>
<dbReference type="AlphaFoldDB" id="A0A5K7ZTQ1"/>
<dbReference type="Pfam" id="PF04055">
    <property type="entry name" value="Radical_SAM"/>
    <property type="match status" value="1"/>
</dbReference>
<dbReference type="InterPro" id="IPR023867">
    <property type="entry name" value="Sulphatase_maturase_rSAM"/>
</dbReference>
<dbReference type="SFLD" id="SFLDS00029">
    <property type="entry name" value="Radical_SAM"/>
    <property type="match status" value="1"/>
</dbReference>
<evidence type="ECO:0000313" key="9">
    <source>
        <dbReference type="Proteomes" id="UP000425960"/>
    </source>
</evidence>
<dbReference type="InterPro" id="IPR007197">
    <property type="entry name" value="rSAM"/>
</dbReference>
<keyword evidence="4" id="KW-0408">Iron</keyword>
<evidence type="ECO:0000313" key="8">
    <source>
        <dbReference type="EMBL" id="BBO83601.1"/>
    </source>
</evidence>
<dbReference type="GO" id="GO:0051536">
    <property type="term" value="F:iron-sulfur cluster binding"/>
    <property type="evidence" value="ECO:0007669"/>
    <property type="project" value="UniProtKB-KW"/>
</dbReference>
<evidence type="ECO:0000256" key="5">
    <source>
        <dbReference type="ARBA" id="ARBA00023014"/>
    </source>
</evidence>
<dbReference type="CDD" id="cd01335">
    <property type="entry name" value="Radical_SAM"/>
    <property type="match status" value="1"/>
</dbReference>
<dbReference type="SFLD" id="SFLDG01067">
    <property type="entry name" value="SPASM/twitch_domain_containing"/>
    <property type="match status" value="1"/>
</dbReference>
<protein>
    <submittedName>
        <fullName evidence="8">Radical SAM/SPASM domain-containing protein</fullName>
    </submittedName>
</protein>
<evidence type="ECO:0000256" key="1">
    <source>
        <dbReference type="ARBA" id="ARBA00001966"/>
    </source>
</evidence>
<feature type="domain" description="Radical SAM core" evidence="7">
    <location>
        <begin position="96"/>
        <end position="238"/>
    </location>
</feature>
<keyword evidence="2" id="KW-0949">S-adenosyl-L-methionine</keyword>
<dbReference type="EMBL" id="AP021876">
    <property type="protein sequence ID" value="BBO83601.1"/>
    <property type="molecule type" value="Genomic_DNA"/>
</dbReference>
<dbReference type="SUPFAM" id="SSF102114">
    <property type="entry name" value="Radical SAM enzymes"/>
    <property type="match status" value="1"/>
</dbReference>
<comment type="similarity">
    <text evidence="6">Belongs to the radical SAM superfamily. Anaerobic sulfatase-maturating enzyme family.</text>
</comment>
<proteinExistence type="inferred from homology"/>
<gene>
    <name evidence="8" type="ORF">DSCO28_41670</name>
</gene>
<comment type="cofactor">
    <cofactor evidence="1">
        <name>[4Fe-4S] cluster</name>
        <dbReference type="ChEBI" id="CHEBI:49883"/>
    </cofactor>
</comment>
<organism evidence="8 9">
    <name type="scientific">Desulfosarcina ovata subsp. sediminis</name>
    <dbReference type="NCBI Taxonomy" id="885957"/>
    <lineage>
        <taxon>Bacteria</taxon>
        <taxon>Pseudomonadati</taxon>
        <taxon>Thermodesulfobacteriota</taxon>
        <taxon>Desulfobacteria</taxon>
        <taxon>Desulfobacterales</taxon>
        <taxon>Desulfosarcinaceae</taxon>
        <taxon>Desulfosarcina</taxon>
    </lineage>
</organism>
<evidence type="ECO:0000259" key="7">
    <source>
        <dbReference type="Pfam" id="PF04055"/>
    </source>
</evidence>
<dbReference type="InterPro" id="IPR013785">
    <property type="entry name" value="Aldolase_TIM"/>
</dbReference>
<dbReference type="NCBIfam" id="TIGR04085">
    <property type="entry name" value="rSAM_more_4Fe4S"/>
    <property type="match status" value="1"/>
</dbReference>
<dbReference type="GO" id="GO:0016491">
    <property type="term" value="F:oxidoreductase activity"/>
    <property type="evidence" value="ECO:0007669"/>
    <property type="project" value="InterPro"/>
</dbReference>
<dbReference type="RefSeq" id="WP_173179662.1">
    <property type="nucleotide sequence ID" value="NZ_AP021876.1"/>
</dbReference>
<evidence type="ECO:0000256" key="2">
    <source>
        <dbReference type="ARBA" id="ARBA00022691"/>
    </source>
</evidence>
<dbReference type="GO" id="GO:0046872">
    <property type="term" value="F:metal ion binding"/>
    <property type="evidence" value="ECO:0007669"/>
    <property type="project" value="UniProtKB-KW"/>
</dbReference>
<dbReference type="PANTHER" id="PTHR43273:SF3">
    <property type="entry name" value="ANAEROBIC SULFATASE-MATURATING ENZYME HOMOLOG ASLB-RELATED"/>
    <property type="match status" value="1"/>
</dbReference>
<evidence type="ECO:0000256" key="3">
    <source>
        <dbReference type="ARBA" id="ARBA00022723"/>
    </source>
</evidence>
<name>A0A5K7ZTQ1_9BACT</name>
<evidence type="ECO:0000256" key="4">
    <source>
        <dbReference type="ARBA" id="ARBA00023004"/>
    </source>
</evidence>
<dbReference type="Proteomes" id="UP000425960">
    <property type="component" value="Chromosome"/>
</dbReference>
<keyword evidence="5" id="KW-0411">Iron-sulfur</keyword>
<dbReference type="InterPro" id="IPR023885">
    <property type="entry name" value="4Fe4S-binding_SPASM_dom"/>
</dbReference>
<dbReference type="Gene3D" id="3.20.20.70">
    <property type="entry name" value="Aldolase class I"/>
    <property type="match status" value="1"/>
</dbReference>